<evidence type="ECO:0000313" key="2">
    <source>
        <dbReference type="EMBL" id="KAF2678682.1"/>
    </source>
</evidence>
<dbReference type="PANTHER" id="PTHR43792">
    <property type="entry name" value="GNAT FAMILY, PUTATIVE (AFU_ORTHOLOGUE AFUA_3G00765)-RELATED-RELATED"/>
    <property type="match status" value="1"/>
</dbReference>
<dbReference type="GO" id="GO:0016747">
    <property type="term" value="F:acyltransferase activity, transferring groups other than amino-acyl groups"/>
    <property type="evidence" value="ECO:0007669"/>
    <property type="project" value="InterPro"/>
</dbReference>
<dbReference type="SUPFAM" id="SSF55729">
    <property type="entry name" value="Acyl-CoA N-acyltransferases (Nat)"/>
    <property type="match status" value="1"/>
</dbReference>
<dbReference type="EMBL" id="MU005610">
    <property type="protein sequence ID" value="KAF2678682.1"/>
    <property type="molecule type" value="Genomic_DNA"/>
</dbReference>
<dbReference type="InterPro" id="IPR051531">
    <property type="entry name" value="N-acetyltransferase"/>
</dbReference>
<sequence>MDPVITTPRLKLTLIARAERGSQELEWLHELHSDEKARWWSLMGASKTLEDTEKVIASSFPPSVPTSPANPQEIPYRIFYAVHEIQSPGSTIKFIGTITLRSLETGHKLELSPPLVPAESLSTLTVELAYQFLSAAWGKGYAGESLAAVFQACARAKVFWRPFERVYCRVIVNGGNPASLRVMRKLGVREMGIYKWTGKVWLAGGWRYEDDLYIFGKWLVGEGEDLQGTSV</sequence>
<feature type="domain" description="N-acetyltransferase" evidence="1">
    <location>
        <begin position="24"/>
        <end position="188"/>
    </location>
</feature>
<dbReference type="PANTHER" id="PTHR43792:SF1">
    <property type="entry name" value="N-ACETYLTRANSFERASE DOMAIN-CONTAINING PROTEIN"/>
    <property type="match status" value="1"/>
</dbReference>
<dbReference type="OrthoDB" id="4072826at2759"/>
<gene>
    <name evidence="2" type="ORF">K458DRAFT_376283</name>
</gene>
<name>A0A6G1IKC9_9PLEO</name>
<protein>
    <recommendedName>
        <fullName evidence="1">N-acetyltransferase domain-containing protein</fullName>
    </recommendedName>
</protein>
<dbReference type="Proteomes" id="UP000799291">
    <property type="component" value="Unassembled WGS sequence"/>
</dbReference>
<evidence type="ECO:0000259" key="1">
    <source>
        <dbReference type="Pfam" id="PF13302"/>
    </source>
</evidence>
<accession>A0A6G1IKC9</accession>
<reference evidence="2" key="1">
    <citation type="journal article" date="2020" name="Stud. Mycol.">
        <title>101 Dothideomycetes genomes: a test case for predicting lifestyles and emergence of pathogens.</title>
        <authorList>
            <person name="Haridas S."/>
            <person name="Albert R."/>
            <person name="Binder M."/>
            <person name="Bloem J."/>
            <person name="Labutti K."/>
            <person name="Salamov A."/>
            <person name="Andreopoulos B."/>
            <person name="Baker S."/>
            <person name="Barry K."/>
            <person name="Bills G."/>
            <person name="Bluhm B."/>
            <person name="Cannon C."/>
            <person name="Castanera R."/>
            <person name="Culley D."/>
            <person name="Daum C."/>
            <person name="Ezra D."/>
            <person name="Gonzalez J."/>
            <person name="Henrissat B."/>
            <person name="Kuo A."/>
            <person name="Liang C."/>
            <person name="Lipzen A."/>
            <person name="Lutzoni F."/>
            <person name="Magnuson J."/>
            <person name="Mondo S."/>
            <person name="Nolan M."/>
            <person name="Ohm R."/>
            <person name="Pangilinan J."/>
            <person name="Park H.-J."/>
            <person name="Ramirez L."/>
            <person name="Alfaro M."/>
            <person name="Sun H."/>
            <person name="Tritt A."/>
            <person name="Yoshinaga Y."/>
            <person name="Zwiers L.-H."/>
            <person name="Turgeon B."/>
            <person name="Goodwin S."/>
            <person name="Spatafora J."/>
            <person name="Crous P."/>
            <person name="Grigoriev I."/>
        </authorList>
    </citation>
    <scope>NUCLEOTIDE SEQUENCE</scope>
    <source>
        <strain evidence="2">CBS 122367</strain>
    </source>
</reference>
<dbReference type="InterPro" id="IPR016181">
    <property type="entry name" value="Acyl_CoA_acyltransferase"/>
</dbReference>
<dbReference type="Pfam" id="PF13302">
    <property type="entry name" value="Acetyltransf_3"/>
    <property type="match status" value="1"/>
</dbReference>
<dbReference type="Gene3D" id="3.40.630.30">
    <property type="match status" value="1"/>
</dbReference>
<keyword evidence="3" id="KW-1185">Reference proteome</keyword>
<proteinExistence type="predicted"/>
<organism evidence="2 3">
    <name type="scientific">Lentithecium fluviatile CBS 122367</name>
    <dbReference type="NCBI Taxonomy" id="1168545"/>
    <lineage>
        <taxon>Eukaryota</taxon>
        <taxon>Fungi</taxon>
        <taxon>Dikarya</taxon>
        <taxon>Ascomycota</taxon>
        <taxon>Pezizomycotina</taxon>
        <taxon>Dothideomycetes</taxon>
        <taxon>Pleosporomycetidae</taxon>
        <taxon>Pleosporales</taxon>
        <taxon>Massarineae</taxon>
        <taxon>Lentitheciaceae</taxon>
        <taxon>Lentithecium</taxon>
    </lineage>
</organism>
<evidence type="ECO:0000313" key="3">
    <source>
        <dbReference type="Proteomes" id="UP000799291"/>
    </source>
</evidence>
<dbReference type="AlphaFoldDB" id="A0A6G1IKC9"/>
<dbReference type="InterPro" id="IPR000182">
    <property type="entry name" value="GNAT_dom"/>
</dbReference>